<evidence type="ECO:0000313" key="2">
    <source>
        <dbReference type="EMBL" id="RKN78865.1"/>
    </source>
</evidence>
<gene>
    <name evidence="2" type="ORF">D7M11_22585</name>
</gene>
<keyword evidence="3" id="KW-1185">Reference proteome</keyword>
<dbReference type="RefSeq" id="WP_120749532.1">
    <property type="nucleotide sequence ID" value="NZ_RBAH01000018.1"/>
</dbReference>
<comment type="caution">
    <text evidence="2">The sequence shown here is derived from an EMBL/GenBank/DDBJ whole genome shotgun (WGS) entry which is preliminary data.</text>
</comment>
<dbReference type="Proteomes" id="UP000282311">
    <property type="component" value="Unassembled WGS sequence"/>
</dbReference>
<name>A0A3B0BYU9_9BACL</name>
<organism evidence="2 3">
    <name type="scientific">Paenibacillus ginsengarvi</name>
    <dbReference type="NCBI Taxonomy" id="400777"/>
    <lineage>
        <taxon>Bacteria</taxon>
        <taxon>Bacillati</taxon>
        <taxon>Bacillota</taxon>
        <taxon>Bacilli</taxon>
        <taxon>Bacillales</taxon>
        <taxon>Paenibacillaceae</taxon>
        <taxon>Paenibacillus</taxon>
    </lineage>
</organism>
<sequence length="224" mass="23101">MVQPRKLILTGILGLGIAAGIYAGQAVIISKADGAVQPGSADDPLVTKSYLDEQLKKLTGGQWTAPSTTPTQTGTNTGTGVSEQRVNELIAAEVAKAKQELLSQLNTSGGTSTQPAQPTPTLPAGTAQLEVIKLEAGQILYGGIGSEIIVRTGKTIAVSNDDGIPDVTAGKDIAAGAAIENNHLLVIPHEGRGVKADPKNKDEIYIMIRGSYLLLKEGGAKTTP</sequence>
<accession>A0A3B0BYU9</accession>
<dbReference type="EMBL" id="RBAH01000018">
    <property type="protein sequence ID" value="RKN78865.1"/>
    <property type="molecule type" value="Genomic_DNA"/>
</dbReference>
<proteinExistence type="predicted"/>
<reference evidence="2 3" key="1">
    <citation type="journal article" date="2007" name="Int. J. Syst. Evol. Microbiol.">
        <title>Paenibacillus ginsengarvi sp. nov., isolated from soil from ginseng cultivation.</title>
        <authorList>
            <person name="Yoon M.H."/>
            <person name="Ten L.N."/>
            <person name="Im W.T."/>
        </authorList>
    </citation>
    <scope>NUCLEOTIDE SEQUENCE [LARGE SCALE GENOMIC DNA]</scope>
    <source>
        <strain evidence="2 3">KCTC 13059</strain>
    </source>
</reference>
<evidence type="ECO:0000256" key="1">
    <source>
        <dbReference type="SAM" id="MobiDB-lite"/>
    </source>
</evidence>
<dbReference type="OrthoDB" id="2381664at2"/>
<protein>
    <submittedName>
        <fullName evidence="2">Uncharacterized protein</fullName>
    </submittedName>
</protein>
<feature type="region of interest" description="Disordered" evidence="1">
    <location>
        <begin position="59"/>
        <end position="81"/>
    </location>
</feature>
<dbReference type="AlphaFoldDB" id="A0A3B0BYU9"/>
<feature type="compositionally biased region" description="Low complexity" evidence="1">
    <location>
        <begin position="68"/>
        <end position="80"/>
    </location>
</feature>
<evidence type="ECO:0000313" key="3">
    <source>
        <dbReference type="Proteomes" id="UP000282311"/>
    </source>
</evidence>